<name>A0A8S5U4W2_9VIRU</name>
<protein>
    <submittedName>
        <fullName evidence="1">Uncharacterized protein</fullName>
    </submittedName>
</protein>
<evidence type="ECO:0000313" key="1">
    <source>
        <dbReference type="EMBL" id="DAF89483.1"/>
    </source>
</evidence>
<accession>A0A8S5U4W2</accession>
<sequence>MKADVRRPFDTIVRYDKRGERPTERPAMTVF</sequence>
<proteinExistence type="predicted"/>
<dbReference type="EMBL" id="BK016011">
    <property type="protein sequence ID" value="DAF89483.1"/>
    <property type="molecule type" value="Genomic_DNA"/>
</dbReference>
<organism evidence="1">
    <name type="scientific">Phage sp. cty4N14</name>
    <dbReference type="NCBI Taxonomy" id="2825799"/>
    <lineage>
        <taxon>Viruses</taxon>
    </lineage>
</organism>
<reference evidence="1" key="1">
    <citation type="journal article" date="2021" name="Proc. Natl. Acad. Sci. U.S.A.">
        <title>A Catalog of Tens of Thousands of Viruses from Human Metagenomes Reveals Hidden Associations with Chronic Diseases.</title>
        <authorList>
            <person name="Tisza M.J."/>
            <person name="Buck C.B."/>
        </authorList>
    </citation>
    <scope>NUCLEOTIDE SEQUENCE</scope>
    <source>
        <strain evidence="1">Cty4N14</strain>
    </source>
</reference>